<organism evidence="2 3">
    <name type="scientific">Drosophila albomicans</name>
    <name type="common">Fruit fly</name>
    <dbReference type="NCBI Taxonomy" id="7291"/>
    <lineage>
        <taxon>Eukaryota</taxon>
        <taxon>Metazoa</taxon>
        <taxon>Ecdysozoa</taxon>
        <taxon>Arthropoda</taxon>
        <taxon>Hexapoda</taxon>
        <taxon>Insecta</taxon>
        <taxon>Pterygota</taxon>
        <taxon>Neoptera</taxon>
        <taxon>Endopterygota</taxon>
        <taxon>Diptera</taxon>
        <taxon>Brachycera</taxon>
        <taxon>Muscomorpha</taxon>
        <taxon>Ephydroidea</taxon>
        <taxon>Drosophilidae</taxon>
        <taxon>Drosophila</taxon>
    </lineage>
</organism>
<keyword evidence="2" id="KW-1185">Reference proteome</keyword>
<feature type="signal peptide" evidence="1">
    <location>
        <begin position="1"/>
        <end position="22"/>
    </location>
</feature>
<dbReference type="CTD" id="318146"/>
<accession>A0A6P8XPW0</accession>
<dbReference type="RefSeq" id="XP_034115183.1">
    <property type="nucleotide sequence ID" value="XM_034259292.2"/>
</dbReference>
<evidence type="ECO:0000313" key="3">
    <source>
        <dbReference type="RefSeq" id="XP_034115183.1"/>
    </source>
</evidence>
<gene>
    <name evidence="3" type="primary">LOC117575179</name>
</gene>
<protein>
    <submittedName>
        <fullName evidence="3">Uncharacterized protein LOC117575179</fullName>
    </submittedName>
</protein>
<dbReference type="Proteomes" id="UP000515160">
    <property type="component" value="Chromosome X"/>
</dbReference>
<dbReference type="AlphaFoldDB" id="A0A6P8XPW0"/>
<dbReference type="GeneID" id="117575179"/>
<name>A0A6P8XPW0_DROAB</name>
<evidence type="ECO:0000256" key="1">
    <source>
        <dbReference type="SAM" id="SignalP"/>
    </source>
</evidence>
<sequence length="71" mass="7349">MLPVTIVLCSLVLGAHLILVLGLKNDLEGGANNVVVESDECKEDDCPCATSSLGCPAVVRALPCKQIDAVN</sequence>
<keyword evidence="1" id="KW-0732">Signal</keyword>
<feature type="chain" id="PRO_5035735834" evidence="1">
    <location>
        <begin position="23"/>
        <end position="71"/>
    </location>
</feature>
<dbReference type="OrthoDB" id="6761907at2759"/>
<evidence type="ECO:0000313" key="2">
    <source>
        <dbReference type="Proteomes" id="UP000515160"/>
    </source>
</evidence>
<reference evidence="3" key="1">
    <citation type="submission" date="2025-08" db="UniProtKB">
        <authorList>
            <consortium name="RefSeq"/>
        </authorList>
    </citation>
    <scope>IDENTIFICATION</scope>
    <source>
        <strain evidence="3">15112-1751.03</strain>
        <tissue evidence="3">Whole Adult</tissue>
    </source>
</reference>
<proteinExistence type="predicted"/>